<evidence type="ECO:0000256" key="1">
    <source>
        <dbReference type="SAM" id="MobiDB-lite"/>
    </source>
</evidence>
<organism evidence="3 4">
    <name type="scientific">Xanthomonas boreopolis</name>
    <dbReference type="NCBI Taxonomy" id="86183"/>
    <lineage>
        <taxon>Bacteria</taxon>
        <taxon>Pseudomonadati</taxon>
        <taxon>Pseudomonadota</taxon>
        <taxon>Gammaproteobacteria</taxon>
        <taxon>Lysobacterales</taxon>
        <taxon>Lysobacteraceae</taxon>
        <taxon>Xanthomonas</taxon>
    </lineage>
</organism>
<reference evidence="3" key="2">
    <citation type="submission" date="2020-09" db="EMBL/GenBank/DDBJ databases">
        <authorList>
            <person name="Sun Q."/>
            <person name="Ohkuma M."/>
        </authorList>
    </citation>
    <scope>NUCLEOTIDE SEQUENCE</scope>
    <source>
        <strain evidence="3">JCM 13306</strain>
    </source>
</reference>
<proteinExistence type="predicted"/>
<gene>
    <name evidence="3" type="ORF">GCM10009090_33440</name>
</gene>
<evidence type="ECO:0000313" key="3">
    <source>
        <dbReference type="EMBL" id="GHH59395.1"/>
    </source>
</evidence>
<dbReference type="RefSeq" id="WP_434029911.1">
    <property type="nucleotide sequence ID" value="NZ_BNBA01000037.1"/>
</dbReference>
<feature type="region of interest" description="Disordered" evidence="1">
    <location>
        <begin position="81"/>
        <end position="107"/>
    </location>
</feature>
<dbReference type="Pfam" id="PF26642">
    <property type="entry name" value="XAC0095_dom"/>
    <property type="match status" value="1"/>
</dbReference>
<feature type="compositionally biased region" description="Basic and acidic residues" evidence="1">
    <location>
        <begin position="85"/>
        <end position="107"/>
    </location>
</feature>
<evidence type="ECO:0000259" key="2">
    <source>
        <dbReference type="Pfam" id="PF26642"/>
    </source>
</evidence>
<accession>A0A919FAW4</accession>
<reference evidence="3" key="1">
    <citation type="journal article" date="2014" name="Int. J. Syst. Evol. Microbiol.">
        <title>Complete genome sequence of Corynebacterium casei LMG S-19264T (=DSM 44701T), isolated from a smear-ripened cheese.</title>
        <authorList>
            <consortium name="US DOE Joint Genome Institute (JGI-PGF)"/>
            <person name="Walter F."/>
            <person name="Albersmeier A."/>
            <person name="Kalinowski J."/>
            <person name="Ruckert C."/>
        </authorList>
    </citation>
    <scope>NUCLEOTIDE SEQUENCE</scope>
    <source>
        <strain evidence="3">JCM 13306</strain>
    </source>
</reference>
<dbReference type="InterPro" id="IPR058099">
    <property type="entry name" value="T3SS_XAC0095_dom"/>
</dbReference>
<protein>
    <recommendedName>
        <fullName evidence="2">XAC0095-like domain-containing protein</fullName>
    </recommendedName>
</protein>
<sequence>MSEHTYDDRDMPGYFLPEDSQLRLVRLSDYVKFLGRLAQPRTAKERDVAPEIGMDELAFCMELLAEQMDLVLDEVSWPARRTERKNKAERDDLHEGESKEPDEKKPGAEADAADFAFGLTADQFDALDRLIQTISAHGDVVAASDTAEFADGTLPLIGHAIFDAMETARGLLDQIEAQSLGNGASRRSGVSEERAVYAVARAEPLHRLSMH</sequence>
<name>A0A919FAW4_9XANT</name>
<dbReference type="AlphaFoldDB" id="A0A919FAW4"/>
<dbReference type="EMBL" id="BNBA01000037">
    <property type="protein sequence ID" value="GHH59395.1"/>
    <property type="molecule type" value="Genomic_DNA"/>
</dbReference>
<evidence type="ECO:0000313" key="4">
    <source>
        <dbReference type="Proteomes" id="UP000623958"/>
    </source>
</evidence>
<dbReference type="NCBIfam" id="NF047335">
    <property type="entry name" value="T3SS_XAC0095"/>
    <property type="match status" value="1"/>
</dbReference>
<feature type="domain" description="XAC0095-like" evidence="2">
    <location>
        <begin position="11"/>
        <end position="77"/>
    </location>
</feature>
<dbReference type="Proteomes" id="UP000623958">
    <property type="component" value="Unassembled WGS sequence"/>
</dbReference>
<comment type="caution">
    <text evidence="3">The sequence shown here is derived from an EMBL/GenBank/DDBJ whole genome shotgun (WGS) entry which is preliminary data.</text>
</comment>
<keyword evidence="4" id="KW-1185">Reference proteome</keyword>